<keyword evidence="4" id="KW-0804">Transcription</keyword>
<evidence type="ECO:0008006" key="9">
    <source>
        <dbReference type="Google" id="ProtNLM"/>
    </source>
</evidence>
<keyword evidence="3" id="KW-0805">Transcription regulation</keyword>
<dbReference type="AlphaFoldDB" id="A0A2U1IZ80"/>
<feature type="region of interest" description="Disordered" evidence="6">
    <location>
        <begin position="1"/>
        <end position="39"/>
    </location>
</feature>
<evidence type="ECO:0000256" key="1">
    <source>
        <dbReference type="ARBA" id="ARBA00004123"/>
    </source>
</evidence>
<dbReference type="Pfam" id="PF12753">
    <property type="entry name" value="Nro1"/>
    <property type="match status" value="1"/>
</dbReference>
<evidence type="ECO:0000256" key="2">
    <source>
        <dbReference type="ARBA" id="ARBA00007273"/>
    </source>
</evidence>
<keyword evidence="5" id="KW-0539">Nucleus</keyword>
<evidence type="ECO:0000256" key="5">
    <source>
        <dbReference type="ARBA" id="ARBA00023242"/>
    </source>
</evidence>
<reference evidence="7 8" key="1">
    <citation type="journal article" date="2018" name="MBio">
        <title>Comparative Genomics Reveals the Core Gene Toolbox for the Fungus-Insect Symbiosis.</title>
        <authorList>
            <person name="Wang Y."/>
            <person name="Stata M."/>
            <person name="Wang W."/>
            <person name="Stajich J.E."/>
            <person name="White M.M."/>
            <person name="Moncalvo J.M."/>
        </authorList>
    </citation>
    <scope>NUCLEOTIDE SEQUENCE [LARGE SCALE GENOMIC DNA]</scope>
    <source>
        <strain evidence="7 8">AUS-126-30</strain>
    </source>
</reference>
<dbReference type="EMBL" id="MBFU01000586">
    <property type="protein sequence ID" value="PVZ98108.1"/>
    <property type="molecule type" value="Genomic_DNA"/>
</dbReference>
<dbReference type="Proteomes" id="UP000245591">
    <property type="component" value="Unassembled WGS sequence"/>
</dbReference>
<comment type="similarity">
    <text evidence="2">Belongs to the ETT1 family.</text>
</comment>
<evidence type="ECO:0000256" key="3">
    <source>
        <dbReference type="ARBA" id="ARBA00023015"/>
    </source>
</evidence>
<comment type="subcellular location">
    <subcellularLocation>
        <location evidence="1">Nucleus</location>
    </subcellularLocation>
</comment>
<protein>
    <recommendedName>
        <fullName evidence="9">Enhancer of translation termination 1</fullName>
    </recommendedName>
</protein>
<comment type="caution">
    <text evidence="7">The sequence shown here is derived from an EMBL/GenBank/DDBJ whole genome shotgun (WGS) entry which is preliminary data.</text>
</comment>
<feature type="compositionally biased region" description="Basic and acidic residues" evidence="6">
    <location>
        <begin position="18"/>
        <end position="39"/>
    </location>
</feature>
<evidence type="ECO:0000313" key="8">
    <source>
        <dbReference type="Proteomes" id="UP000245591"/>
    </source>
</evidence>
<dbReference type="PANTHER" id="PTHR28290:SF1">
    <property type="entry name" value="ENHANCER OF TRANSLATION TERMINATION 1"/>
    <property type="match status" value="1"/>
</dbReference>
<accession>A0A2U1IZ80</accession>
<gene>
    <name evidence="7" type="ORF">BB558_005890</name>
</gene>
<evidence type="ECO:0000256" key="6">
    <source>
        <dbReference type="SAM" id="MobiDB-lite"/>
    </source>
</evidence>
<dbReference type="GO" id="GO:0005634">
    <property type="term" value="C:nucleus"/>
    <property type="evidence" value="ECO:0007669"/>
    <property type="project" value="UniProtKB-SubCell"/>
</dbReference>
<evidence type="ECO:0000256" key="4">
    <source>
        <dbReference type="ARBA" id="ARBA00023163"/>
    </source>
</evidence>
<dbReference type="GO" id="GO:2000640">
    <property type="term" value="P:positive regulation of SREBP signaling pathway"/>
    <property type="evidence" value="ECO:0007669"/>
    <property type="project" value="TreeGrafter"/>
</dbReference>
<dbReference type="InterPro" id="IPR024318">
    <property type="entry name" value="Nro1/ETT1"/>
</dbReference>
<evidence type="ECO:0000313" key="7">
    <source>
        <dbReference type="EMBL" id="PVZ98108.1"/>
    </source>
</evidence>
<sequence>MSGRKRPMGLKGSSAKKQKNEEESHGVEKPKEVVDDHTDEKTATVLLKNQSEGISDEIAELEEVYNNALQSIDSDQQQATLLFQGTIHECDYIVKSKDNSKTLHTLPNKLYFIYGSSLFNLSQLAEPSDSADYLKLAIERLDQALGDSSSEQNLHNVPQWKILSSLGKAKLSLAKSLGESKDYLDSALENLSGAISELFKITNSPDYHEDPNSQDPPFEHIILLLDMVLSFAQGSADIDQISLLTDWTKSQLKKYNGSDLPQELLYFDAKCQWVLSSYYLDILDQEEEDNERDNSDLENKVISFLSSAEKTLTDAKTKPESILLPEIYILLGEVLLNKGNFQDDEDIQSEYYTQSVKYFKLAQKTSENPEILSEHLQEFVSEWDQ</sequence>
<dbReference type="PANTHER" id="PTHR28290">
    <property type="entry name" value="ENHANCER OF TRANSLATION TERMINATION 1"/>
    <property type="match status" value="1"/>
</dbReference>
<name>A0A2U1IZ80_SMIAN</name>
<proteinExistence type="inferred from homology"/>
<organism evidence="7 8">
    <name type="scientific">Smittium angustum</name>
    <dbReference type="NCBI Taxonomy" id="133377"/>
    <lineage>
        <taxon>Eukaryota</taxon>
        <taxon>Fungi</taxon>
        <taxon>Fungi incertae sedis</taxon>
        <taxon>Zoopagomycota</taxon>
        <taxon>Kickxellomycotina</taxon>
        <taxon>Harpellomycetes</taxon>
        <taxon>Harpellales</taxon>
        <taxon>Legeriomycetaceae</taxon>
        <taxon>Smittium</taxon>
    </lineage>
</organism>
<keyword evidence="8" id="KW-1185">Reference proteome</keyword>